<organism evidence="2 3">
    <name type="scientific">Synchytrium endobioticum</name>
    <dbReference type="NCBI Taxonomy" id="286115"/>
    <lineage>
        <taxon>Eukaryota</taxon>
        <taxon>Fungi</taxon>
        <taxon>Fungi incertae sedis</taxon>
        <taxon>Chytridiomycota</taxon>
        <taxon>Chytridiomycota incertae sedis</taxon>
        <taxon>Chytridiomycetes</taxon>
        <taxon>Synchytriales</taxon>
        <taxon>Synchytriaceae</taxon>
        <taxon>Synchytrium</taxon>
    </lineage>
</organism>
<dbReference type="EMBL" id="QEAM01000300">
    <property type="protein sequence ID" value="TPX41832.1"/>
    <property type="molecule type" value="Genomic_DNA"/>
</dbReference>
<sequence length="365" mass="40252">MSSDNDDCIFVQWTRPTHHSSPGVLPQTSSRPQLKPPTIDLTDSDQTSAQQTSRSFPQDDASSTKSGPPAVNQSHEIHSDSANATLSRNDVLTRVQLLYSRNEDLSEQLILVGGLRSGNRQQKLNELTDILMSSTRSIPSKVVAIDIGERNFALCVVDNTTIPPSITSWSIHDLQLDLRSCAASELGMAVGRLVKSNIEPHLTDKTICGIEQQQLFRKQAPKPPRKTWASTITKISADLVAIESCLYSLLSNTNVVSVIPDKMLTFWGISNRQPSSKASKSNSGSSENNEDHEDIGVGRGRKENRVVKLESLIAAGQRVQLSDGLHDFFKTQRKKDDLADAALYALCLLEWQVNVLRLKREVGLE</sequence>
<feature type="compositionally biased region" description="Low complexity" evidence="1">
    <location>
        <begin position="275"/>
        <end position="287"/>
    </location>
</feature>
<dbReference type="Proteomes" id="UP000320475">
    <property type="component" value="Unassembled WGS sequence"/>
</dbReference>
<feature type="region of interest" description="Disordered" evidence="1">
    <location>
        <begin position="273"/>
        <end position="299"/>
    </location>
</feature>
<comment type="caution">
    <text evidence="2">The sequence shown here is derived from an EMBL/GenBank/DDBJ whole genome shotgun (WGS) entry which is preliminary data.</text>
</comment>
<dbReference type="VEuPathDB" id="FungiDB:SeMB42_g01907"/>
<dbReference type="GO" id="GO:0003676">
    <property type="term" value="F:nucleic acid binding"/>
    <property type="evidence" value="ECO:0007669"/>
    <property type="project" value="InterPro"/>
</dbReference>
<gene>
    <name evidence="2" type="ORF">SeLEV6574_g05904</name>
</gene>
<feature type="compositionally biased region" description="Polar residues" evidence="1">
    <location>
        <begin position="44"/>
        <end position="82"/>
    </location>
</feature>
<feature type="region of interest" description="Disordered" evidence="1">
    <location>
        <begin position="1"/>
        <end position="82"/>
    </location>
</feature>
<accession>A0A507CRN0</accession>
<dbReference type="SUPFAM" id="SSF53098">
    <property type="entry name" value="Ribonuclease H-like"/>
    <property type="match status" value="1"/>
</dbReference>
<protein>
    <recommendedName>
        <fullName evidence="4">Mitochondrial resolvase Ydc2 catalytic domain-containing protein</fullName>
    </recommendedName>
</protein>
<dbReference type="InterPro" id="IPR036397">
    <property type="entry name" value="RNaseH_sf"/>
</dbReference>
<evidence type="ECO:0000313" key="3">
    <source>
        <dbReference type="Proteomes" id="UP000320475"/>
    </source>
</evidence>
<name>A0A507CRN0_9FUNG</name>
<reference evidence="2 3" key="1">
    <citation type="journal article" date="2019" name="Sci. Rep.">
        <title>Comparative genomics of chytrid fungi reveal insights into the obligate biotrophic and pathogenic lifestyle of Synchytrium endobioticum.</title>
        <authorList>
            <person name="van de Vossenberg B.T.L.H."/>
            <person name="Warris S."/>
            <person name="Nguyen H.D.T."/>
            <person name="van Gent-Pelzer M.P.E."/>
            <person name="Joly D.L."/>
            <person name="van de Geest H.C."/>
            <person name="Bonants P.J.M."/>
            <person name="Smith D.S."/>
            <person name="Levesque C.A."/>
            <person name="van der Lee T.A.J."/>
        </authorList>
    </citation>
    <scope>NUCLEOTIDE SEQUENCE [LARGE SCALE GENOMIC DNA]</scope>
    <source>
        <strain evidence="2 3">LEV6574</strain>
    </source>
</reference>
<evidence type="ECO:0000256" key="1">
    <source>
        <dbReference type="SAM" id="MobiDB-lite"/>
    </source>
</evidence>
<evidence type="ECO:0008006" key="4">
    <source>
        <dbReference type="Google" id="ProtNLM"/>
    </source>
</evidence>
<dbReference type="InterPro" id="IPR012337">
    <property type="entry name" value="RNaseH-like_sf"/>
</dbReference>
<proteinExistence type="predicted"/>
<dbReference type="Gene3D" id="3.30.420.10">
    <property type="entry name" value="Ribonuclease H-like superfamily/Ribonuclease H"/>
    <property type="match status" value="1"/>
</dbReference>
<dbReference type="AlphaFoldDB" id="A0A507CRN0"/>
<evidence type="ECO:0000313" key="2">
    <source>
        <dbReference type="EMBL" id="TPX41832.1"/>
    </source>
</evidence>